<feature type="compositionally biased region" description="Low complexity" evidence="1">
    <location>
        <begin position="18"/>
        <end position="33"/>
    </location>
</feature>
<feature type="compositionally biased region" description="Basic and acidic residues" evidence="1">
    <location>
        <begin position="93"/>
        <end position="107"/>
    </location>
</feature>
<protein>
    <submittedName>
        <fullName evidence="2">Uncharacterized protein</fullName>
    </submittedName>
</protein>
<feature type="compositionally biased region" description="Basic and acidic residues" evidence="1">
    <location>
        <begin position="71"/>
        <end position="80"/>
    </location>
</feature>
<comment type="caution">
    <text evidence="2">The sequence shown here is derived from an EMBL/GenBank/DDBJ whole genome shotgun (WGS) entry which is preliminary data.</text>
</comment>
<evidence type="ECO:0000256" key="1">
    <source>
        <dbReference type="SAM" id="MobiDB-lite"/>
    </source>
</evidence>
<dbReference type="Proteomes" id="UP000287651">
    <property type="component" value="Unassembled WGS sequence"/>
</dbReference>
<feature type="region of interest" description="Disordered" evidence="1">
    <location>
        <begin position="1"/>
        <end position="37"/>
    </location>
</feature>
<organism evidence="2 3">
    <name type="scientific">Ensete ventricosum</name>
    <name type="common">Abyssinian banana</name>
    <name type="synonym">Musa ensete</name>
    <dbReference type="NCBI Taxonomy" id="4639"/>
    <lineage>
        <taxon>Eukaryota</taxon>
        <taxon>Viridiplantae</taxon>
        <taxon>Streptophyta</taxon>
        <taxon>Embryophyta</taxon>
        <taxon>Tracheophyta</taxon>
        <taxon>Spermatophyta</taxon>
        <taxon>Magnoliopsida</taxon>
        <taxon>Liliopsida</taxon>
        <taxon>Zingiberales</taxon>
        <taxon>Musaceae</taxon>
        <taxon>Ensete</taxon>
    </lineage>
</organism>
<feature type="region of interest" description="Disordered" evidence="1">
    <location>
        <begin position="71"/>
        <end position="107"/>
    </location>
</feature>
<evidence type="ECO:0000313" key="2">
    <source>
        <dbReference type="EMBL" id="RRT66740.1"/>
    </source>
</evidence>
<dbReference type="EMBL" id="AMZH03005314">
    <property type="protein sequence ID" value="RRT66740.1"/>
    <property type="molecule type" value="Genomic_DNA"/>
</dbReference>
<name>A0A426ZS17_ENSVE</name>
<evidence type="ECO:0000313" key="3">
    <source>
        <dbReference type="Proteomes" id="UP000287651"/>
    </source>
</evidence>
<feature type="compositionally biased region" description="Pro residues" evidence="1">
    <location>
        <begin position="82"/>
        <end position="91"/>
    </location>
</feature>
<sequence length="107" mass="12047">MPTISRSRKVEDHIPVSHGFAPGAPRGGRAAAHGTHRHLRPRTAYDWEGNLAPEPQGLLLLLRPRGLIRREESETHDLCPPRRSPPPPPPGQQREERAEDKRRQGKP</sequence>
<gene>
    <name evidence="2" type="ORF">B296_00004129</name>
</gene>
<dbReference type="AlphaFoldDB" id="A0A426ZS17"/>
<proteinExistence type="predicted"/>
<reference evidence="2 3" key="1">
    <citation type="journal article" date="2014" name="Agronomy (Basel)">
        <title>A Draft Genome Sequence for Ensete ventricosum, the Drought-Tolerant Tree Against Hunger.</title>
        <authorList>
            <person name="Harrison J."/>
            <person name="Moore K.A."/>
            <person name="Paszkiewicz K."/>
            <person name="Jones T."/>
            <person name="Grant M."/>
            <person name="Ambacheew D."/>
            <person name="Muzemil S."/>
            <person name="Studholme D.J."/>
        </authorList>
    </citation>
    <scope>NUCLEOTIDE SEQUENCE [LARGE SCALE GENOMIC DNA]</scope>
</reference>
<accession>A0A426ZS17</accession>